<keyword evidence="5 10" id="KW-0804">Transcription</keyword>
<dbReference type="GO" id="GO:0000981">
    <property type="term" value="F:DNA-binding transcription factor activity, RNA polymerase II-specific"/>
    <property type="evidence" value="ECO:0007669"/>
    <property type="project" value="UniProtKB-UniRule"/>
</dbReference>
<feature type="domain" description="Homeobox" evidence="13">
    <location>
        <begin position="64"/>
        <end position="124"/>
    </location>
</feature>
<dbReference type="InterPro" id="IPR017970">
    <property type="entry name" value="Homeobox_CS"/>
</dbReference>
<evidence type="ECO:0000256" key="6">
    <source>
        <dbReference type="ARBA" id="ARBA00023242"/>
    </source>
</evidence>
<dbReference type="InterPro" id="IPR000047">
    <property type="entry name" value="HTH_motif"/>
</dbReference>
<dbReference type="Gene3D" id="1.10.10.60">
    <property type="entry name" value="Homeodomain-like"/>
    <property type="match status" value="1"/>
</dbReference>
<dbReference type="InterPro" id="IPR003106">
    <property type="entry name" value="Leu_zip_homeo"/>
</dbReference>
<sequence>MLIQASNEDDNHTPYFLSPILQPCSTSQDFDGVGSFMEQRSLMSNYATDVCDQETNGGEDEASDDGGERKKRLNIEQVKTLERSFELESKLDPDRKMQLARALGLQPRQIAIWFQNRRARWKTKQLEKDYDVLKKQFEVVKAQNDSLLSQNHKLRVQIMALKNKEKTESINLNIKETEGCCSNKSENSSDQIKHEDISRTLHHHHQQPITNLSQSAIVDHTSHQIFHNSSLRPEYHHHHHHHLHVQKLDQPVNNKDESLCNMFVGIEDQTGFWPWLEQPSQFN</sequence>
<evidence type="ECO:0000256" key="9">
    <source>
        <dbReference type="RuleBase" id="RU000682"/>
    </source>
</evidence>
<comment type="caution">
    <text evidence="14">The sequence shown here is derived from an EMBL/GenBank/DDBJ whole genome shotgun (WGS) entry which is preliminary data.</text>
</comment>
<dbReference type="AlphaFoldDB" id="A0A5N6PSG2"/>
<evidence type="ECO:0000256" key="3">
    <source>
        <dbReference type="ARBA" id="ARBA00023125"/>
    </source>
</evidence>
<protein>
    <recommendedName>
        <fullName evidence="10">Homeobox-leucine zipper protein</fullName>
    </recommendedName>
    <alternativeName>
        <fullName evidence="10">HD-ZIP protein</fullName>
    </alternativeName>
    <alternativeName>
        <fullName evidence="10">Homeodomain transcription factor</fullName>
    </alternativeName>
</protein>
<gene>
    <name evidence="14" type="ORF">E3N88_03757</name>
</gene>
<evidence type="ECO:0000256" key="8">
    <source>
        <dbReference type="PROSITE-ProRule" id="PRU00108"/>
    </source>
</evidence>
<dbReference type="CDD" id="cd00086">
    <property type="entry name" value="homeodomain"/>
    <property type="match status" value="1"/>
</dbReference>
<comment type="subcellular location">
    <subcellularLocation>
        <location evidence="1 8 9">Nucleus</location>
    </subcellularLocation>
</comment>
<evidence type="ECO:0000256" key="10">
    <source>
        <dbReference type="RuleBase" id="RU369038"/>
    </source>
</evidence>
<evidence type="ECO:0000256" key="2">
    <source>
        <dbReference type="ARBA" id="ARBA00023015"/>
    </source>
</evidence>
<keyword evidence="4 8" id="KW-0371">Homeobox</keyword>
<dbReference type="PROSITE" id="PS00027">
    <property type="entry name" value="HOMEOBOX_1"/>
    <property type="match status" value="1"/>
</dbReference>
<comment type="function">
    <text evidence="10">Transcription factor.</text>
</comment>
<dbReference type="EMBL" id="SZYD01000002">
    <property type="protein sequence ID" value="KAD7116489.1"/>
    <property type="molecule type" value="Genomic_DNA"/>
</dbReference>
<dbReference type="InterPro" id="IPR009057">
    <property type="entry name" value="Homeodomain-like_sf"/>
</dbReference>
<dbReference type="InterPro" id="IPR001356">
    <property type="entry name" value="HD"/>
</dbReference>
<evidence type="ECO:0000256" key="7">
    <source>
        <dbReference type="ARBA" id="ARBA00025748"/>
    </source>
</evidence>
<keyword evidence="15" id="KW-1185">Reference proteome</keyword>
<evidence type="ECO:0000313" key="14">
    <source>
        <dbReference type="EMBL" id="KAD7116489.1"/>
    </source>
</evidence>
<dbReference type="Pfam" id="PF02183">
    <property type="entry name" value="HALZ"/>
    <property type="match status" value="1"/>
</dbReference>
<proteinExistence type="inferred from homology"/>
<dbReference type="GO" id="GO:0045893">
    <property type="term" value="P:positive regulation of DNA-templated transcription"/>
    <property type="evidence" value="ECO:0007669"/>
    <property type="project" value="TreeGrafter"/>
</dbReference>
<evidence type="ECO:0000256" key="12">
    <source>
        <dbReference type="SAM" id="MobiDB-lite"/>
    </source>
</evidence>
<dbReference type="PANTHER" id="PTHR24326">
    <property type="entry name" value="HOMEOBOX-LEUCINE ZIPPER PROTEIN"/>
    <property type="match status" value="1"/>
</dbReference>
<dbReference type="FunFam" id="1.10.10.60:FF:000200">
    <property type="entry name" value="Homeobox-leucine zipper protein ATHB-13"/>
    <property type="match status" value="1"/>
</dbReference>
<keyword evidence="3 8" id="KW-0238">DNA-binding</keyword>
<keyword evidence="11" id="KW-0175">Coiled coil</keyword>
<feature type="coiled-coil region" evidence="11">
    <location>
        <begin position="116"/>
        <end position="164"/>
    </location>
</feature>
<keyword evidence="2 10" id="KW-0805">Transcription regulation</keyword>
<accession>A0A5N6PSG2</accession>
<dbReference type="PROSITE" id="PS50071">
    <property type="entry name" value="HOMEOBOX_2"/>
    <property type="match status" value="1"/>
</dbReference>
<dbReference type="Proteomes" id="UP000326396">
    <property type="component" value="Linkage Group LG10"/>
</dbReference>
<dbReference type="GO" id="GO:0005634">
    <property type="term" value="C:nucleus"/>
    <property type="evidence" value="ECO:0007669"/>
    <property type="project" value="UniProtKB-SubCell"/>
</dbReference>
<dbReference type="PANTHER" id="PTHR24326:SF176">
    <property type="entry name" value="HOMEOBOX-LEUCINE ZIPPER PROTEIN ATHB-13"/>
    <property type="match status" value="1"/>
</dbReference>
<dbReference type="SMART" id="SM00389">
    <property type="entry name" value="HOX"/>
    <property type="match status" value="1"/>
</dbReference>
<evidence type="ECO:0000256" key="11">
    <source>
        <dbReference type="SAM" id="Coils"/>
    </source>
</evidence>
<keyword evidence="6 8" id="KW-0539">Nucleus</keyword>
<evidence type="ECO:0000256" key="1">
    <source>
        <dbReference type="ARBA" id="ARBA00004123"/>
    </source>
</evidence>
<dbReference type="SUPFAM" id="SSF46689">
    <property type="entry name" value="Homeodomain-like"/>
    <property type="match status" value="1"/>
</dbReference>
<feature type="DNA-binding region" description="Homeobox" evidence="8">
    <location>
        <begin position="66"/>
        <end position="125"/>
    </location>
</feature>
<evidence type="ECO:0000259" key="13">
    <source>
        <dbReference type="PROSITE" id="PS50071"/>
    </source>
</evidence>
<dbReference type="GO" id="GO:0043565">
    <property type="term" value="F:sequence-specific DNA binding"/>
    <property type="evidence" value="ECO:0007669"/>
    <property type="project" value="InterPro"/>
</dbReference>
<evidence type="ECO:0000256" key="5">
    <source>
        <dbReference type="ARBA" id="ARBA00023163"/>
    </source>
</evidence>
<evidence type="ECO:0000256" key="4">
    <source>
        <dbReference type="ARBA" id="ARBA00023155"/>
    </source>
</evidence>
<reference evidence="14 15" key="1">
    <citation type="submission" date="2019-05" db="EMBL/GenBank/DDBJ databases">
        <title>Mikania micrantha, genome provides insights into the molecular mechanism of rapid growth.</title>
        <authorList>
            <person name="Liu B."/>
        </authorList>
    </citation>
    <scope>NUCLEOTIDE SEQUENCE [LARGE SCALE GENOMIC DNA]</scope>
    <source>
        <strain evidence="14">NLD-2019</strain>
        <tissue evidence="14">Leaf</tissue>
    </source>
</reference>
<evidence type="ECO:0000313" key="15">
    <source>
        <dbReference type="Proteomes" id="UP000326396"/>
    </source>
</evidence>
<dbReference type="OrthoDB" id="6159439at2759"/>
<comment type="similarity">
    <text evidence="7 10">Belongs to the HD-ZIP homeobox family. Class I subfamily.</text>
</comment>
<dbReference type="Pfam" id="PF00046">
    <property type="entry name" value="Homeodomain"/>
    <property type="match status" value="1"/>
</dbReference>
<name>A0A5N6PSG2_9ASTR</name>
<dbReference type="InterPro" id="IPR045224">
    <property type="entry name" value="HDZip_class_I_plant"/>
</dbReference>
<organism evidence="14 15">
    <name type="scientific">Mikania micrantha</name>
    <name type="common">bitter vine</name>
    <dbReference type="NCBI Taxonomy" id="192012"/>
    <lineage>
        <taxon>Eukaryota</taxon>
        <taxon>Viridiplantae</taxon>
        <taxon>Streptophyta</taxon>
        <taxon>Embryophyta</taxon>
        <taxon>Tracheophyta</taxon>
        <taxon>Spermatophyta</taxon>
        <taxon>Magnoliopsida</taxon>
        <taxon>eudicotyledons</taxon>
        <taxon>Gunneridae</taxon>
        <taxon>Pentapetalae</taxon>
        <taxon>asterids</taxon>
        <taxon>campanulids</taxon>
        <taxon>Asterales</taxon>
        <taxon>Asteraceae</taxon>
        <taxon>Asteroideae</taxon>
        <taxon>Heliantheae alliance</taxon>
        <taxon>Eupatorieae</taxon>
        <taxon>Mikania</taxon>
    </lineage>
</organism>
<dbReference type="PRINTS" id="PR00031">
    <property type="entry name" value="HTHREPRESSR"/>
</dbReference>
<feature type="region of interest" description="Disordered" evidence="12">
    <location>
        <begin position="49"/>
        <end position="70"/>
    </location>
</feature>